<dbReference type="PANTHER" id="PTHR14139:SF2">
    <property type="entry name" value="CALSYNTENIN-1"/>
    <property type="match status" value="1"/>
</dbReference>
<sequence length="439" mass="44328">MRSADGTPWNVIVTIVGTNDAPVAQASSFTVAEDAAIVTGNVSATDIDTGGTLSYALNGAAPAGLTFNADGSYSFNPANAAYQSLGAGQQQVITVPYTVTDNAGASSTANLVITVTGTNDAAVVSGTSSGSITEDTNVAAGNLSTGGTLTVTDLDAGRAAFQPQASTAGTYGTFTLAANGAWTYTASNSNTAIQNLGAGQTLSETFTVRSADGTTSSVVVTINGTNDVAVISAGTGSVTEDVAVTAGNISTGGTLTVTDADSGRHLPAAGFHCRRLWNLHAGRQRRLDLHGLHPNTAIQSLGAGQTLTETFTVRSADGTTSSVVVTINGTNDVAVISAGTGSVTEDSGVVAGNISTGGTLTVTDADSGQPPSSRRLPLPAPMAPSRWPPTAPGPTRPPRTPRSSRSVPGRRSLRPSPFARLMAPRRASSSRSTARTMWR</sequence>
<comment type="caution">
    <text evidence="3">The sequence shown here is derived from an EMBL/GenBank/DDBJ whole genome shotgun (WGS) entry which is preliminary data.</text>
</comment>
<gene>
    <name evidence="3" type="ORF">FSC37_05340</name>
</gene>
<proteinExistence type="predicted"/>
<dbReference type="GO" id="GO:0016020">
    <property type="term" value="C:membrane"/>
    <property type="evidence" value="ECO:0007669"/>
    <property type="project" value="InterPro"/>
</dbReference>
<evidence type="ECO:0000259" key="2">
    <source>
        <dbReference type="PROSITE" id="PS50268"/>
    </source>
</evidence>
<accession>A0A5C6TYF8</accession>
<dbReference type="NCBIfam" id="TIGR01965">
    <property type="entry name" value="VCBS_repeat"/>
    <property type="match status" value="4"/>
</dbReference>
<feature type="compositionally biased region" description="Pro residues" evidence="1">
    <location>
        <begin position="378"/>
        <end position="400"/>
    </location>
</feature>
<dbReference type="InterPro" id="IPR010221">
    <property type="entry name" value="VCBS_dom"/>
</dbReference>
<evidence type="ECO:0000313" key="3">
    <source>
        <dbReference type="EMBL" id="TXC65682.1"/>
    </source>
</evidence>
<dbReference type="InterPro" id="IPR013783">
    <property type="entry name" value="Ig-like_fold"/>
</dbReference>
<feature type="compositionally biased region" description="Polar residues" evidence="1">
    <location>
        <begin position="354"/>
        <end position="366"/>
    </location>
</feature>
<dbReference type="PANTHER" id="PTHR14139">
    <property type="entry name" value="CALSYNTENIN"/>
    <property type="match status" value="1"/>
</dbReference>
<feature type="compositionally biased region" description="Low complexity" evidence="1">
    <location>
        <begin position="425"/>
        <end position="439"/>
    </location>
</feature>
<dbReference type="Gene3D" id="2.60.40.10">
    <property type="entry name" value="Immunoglobulins"/>
    <property type="match status" value="1"/>
</dbReference>
<organism evidence="3 4">
    <name type="scientific">Piscinibacter aquaticus</name>
    <dbReference type="NCBI Taxonomy" id="392597"/>
    <lineage>
        <taxon>Bacteria</taxon>
        <taxon>Pseudomonadati</taxon>
        <taxon>Pseudomonadota</taxon>
        <taxon>Betaproteobacteria</taxon>
        <taxon>Burkholderiales</taxon>
        <taxon>Sphaerotilaceae</taxon>
        <taxon>Piscinibacter</taxon>
    </lineage>
</organism>
<feature type="compositionally biased region" description="Low complexity" evidence="1">
    <location>
        <begin position="401"/>
        <end position="417"/>
    </location>
</feature>
<dbReference type="CDD" id="cd11304">
    <property type="entry name" value="Cadherin_repeat"/>
    <property type="match status" value="1"/>
</dbReference>
<dbReference type="EMBL" id="VOPW01000001">
    <property type="protein sequence ID" value="TXC65682.1"/>
    <property type="molecule type" value="Genomic_DNA"/>
</dbReference>
<dbReference type="GO" id="GO:0007156">
    <property type="term" value="P:homophilic cell adhesion via plasma membrane adhesion molecules"/>
    <property type="evidence" value="ECO:0007669"/>
    <property type="project" value="InterPro"/>
</dbReference>
<feature type="domain" description="Cadherin" evidence="2">
    <location>
        <begin position="23"/>
        <end position="125"/>
    </location>
</feature>
<name>A0A5C6TYF8_9BURK</name>
<protein>
    <recommendedName>
        <fullName evidence="2">Cadherin domain-containing protein</fullName>
    </recommendedName>
</protein>
<keyword evidence="4" id="KW-1185">Reference proteome</keyword>
<reference evidence="3 4" key="1">
    <citation type="submission" date="2019-08" db="EMBL/GenBank/DDBJ databases">
        <authorList>
            <person name="Khan S.A."/>
            <person name="Jeon C.O."/>
            <person name="Jeong S.E."/>
        </authorList>
    </citation>
    <scope>NUCLEOTIDE SEQUENCE [LARGE SCALE GENOMIC DNA]</scope>
    <source>
        <strain evidence="4">IMCC1728</strain>
    </source>
</reference>
<feature type="region of interest" description="Disordered" evidence="1">
    <location>
        <begin position="354"/>
        <end position="439"/>
    </location>
</feature>
<dbReference type="InterPro" id="IPR002126">
    <property type="entry name" value="Cadherin-like_dom"/>
</dbReference>
<dbReference type="InterPro" id="IPR015919">
    <property type="entry name" value="Cadherin-like_sf"/>
</dbReference>
<dbReference type="PROSITE" id="PS50268">
    <property type="entry name" value="CADHERIN_2"/>
    <property type="match status" value="1"/>
</dbReference>
<dbReference type="Pfam" id="PF17963">
    <property type="entry name" value="Big_9"/>
    <property type="match status" value="2"/>
</dbReference>
<dbReference type="SUPFAM" id="SSF49313">
    <property type="entry name" value="Cadherin-like"/>
    <property type="match status" value="1"/>
</dbReference>
<dbReference type="AlphaFoldDB" id="A0A5C6TYF8"/>
<dbReference type="Proteomes" id="UP000321832">
    <property type="component" value="Unassembled WGS sequence"/>
</dbReference>
<evidence type="ECO:0000256" key="1">
    <source>
        <dbReference type="SAM" id="MobiDB-lite"/>
    </source>
</evidence>
<dbReference type="GO" id="GO:0005509">
    <property type="term" value="F:calcium ion binding"/>
    <property type="evidence" value="ECO:0007669"/>
    <property type="project" value="InterPro"/>
</dbReference>
<evidence type="ECO:0000313" key="4">
    <source>
        <dbReference type="Proteomes" id="UP000321832"/>
    </source>
</evidence>